<evidence type="ECO:0000256" key="9">
    <source>
        <dbReference type="ARBA" id="ARBA00022960"/>
    </source>
</evidence>
<evidence type="ECO:0000256" key="11">
    <source>
        <dbReference type="ARBA" id="ARBA00023316"/>
    </source>
</evidence>
<dbReference type="InterPro" id="IPR012338">
    <property type="entry name" value="Beta-lactam/transpept-like"/>
</dbReference>
<evidence type="ECO:0000256" key="6">
    <source>
        <dbReference type="ARBA" id="ARBA00022670"/>
    </source>
</evidence>
<accession>A0A0B8QPC3</accession>
<dbReference type="SUPFAM" id="SSF69189">
    <property type="entry name" value="Penicillin-binding protein associated domain"/>
    <property type="match status" value="1"/>
</dbReference>
<dbReference type="AlphaFoldDB" id="A0A0B8QPC3"/>
<evidence type="ECO:0000256" key="5">
    <source>
        <dbReference type="ARBA" id="ARBA00022645"/>
    </source>
</evidence>
<feature type="active site" description="Proton acceptor" evidence="13">
    <location>
        <position position="84"/>
    </location>
</feature>
<evidence type="ECO:0000256" key="7">
    <source>
        <dbReference type="ARBA" id="ARBA00022729"/>
    </source>
</evidence>
<proteinExistence type="inferred from homology"/>
<dbReference type="GO" id="GO:0009002">
    <property type="term" value="F:serine-type D-Ala-D-Ala carboxypeptidase activity"/>
    <property type="evidence" value="ECO:0007669"/>
    <property type="project" value="UniProtKB-EC"/>
</dbReference>
<keyword evidence="10" id="KW-0573">Peptidoglycan synthesis</keyword>
<comment type="similarity">
    <text evidence="3 15">Belongs to the peptidase S11 family.</text>
</comment>
<dbReference type="Gene3D" id="2.60.410.10">
    <property type="entry name" value="D-Ala-D-Ala carboxypeptidase, C-terminal domain"/>
    <property type="match status" value="1"/>
</dbReference>
<comment type="pathway">
    <text evidence="2">Cell wall biogenesis; peptidoglycan biosynthesis.</text>
</comment>
<evidence type="ECO:0000313" key="17">
    <source>
        <dbReference type="EMBL" id="GAM81920.1"/>
    </source>
</evidence>
<keyword evidence="8" id="KW-0378">Hydrolase</keyword>
<keyword evidence="6" id="KW-0645">Protease</keyword>
<dbReference type="Proteomes" id="UP000031847">
    <property type="component" value="Unassembled WGS sequence"/>
</dbReference>
<evidence type="ECO:0000313" key="18">
    <source>
        <dbReference type="Proteomes" id="UP000031847"/>
    </source>
</evidence>
<comment type="caution">
    <text evidence="17">The sequence shown here is derived from an EMBL/GenBank/DDBJ whole genome shotgun (WGS) entry which is preliminary data.</text>
</comment>
<dbReference type="PRINTS" id="PR00725">
    <property type="entry name" value="DADACBPTASE1"/>
</dbReference>
<feature type="binding site" evidence="14">
    <location>
        <position position="270"/>
    </location>
    <ligand>
        <name>substrate</name>
    </ligand>
</feature>
<organism evidence="17 18">
    <name type="scientific">Lactococcus lactis subsp. lactis</name>
    <name type="common">Streptococcus lactis</name>
    <dbReference type="NCBI Taxonomy" id="1360"/>
    <lineage>
        <taxon>Bacteria</taxon>
        <taxon>Bacillati</taxon>
        <taxon>Bacillota</taxon>
        <taxon>Bacilli</taxon>
        <taxon>Lactobacillales</taxon>
        <taxon>Streptococcaceae</taxon>
        <taxon>Lactococcus</taxon>
    </lineage>
</organism>
<dbReference type="Pfam" id="PF07943">
    <property type="entry name" value="PBP5_C"/>
    <property type="match status" value="1"/>
</dbReference>
<keyword evidence="5 17" id="KW-0121">Carboxypeptidase</keyword>
<dbReference type="GO" id="GO:0071555">
    <property type="term" value="P:cell wall organization"/>
    <property type="evidence" value="ECO:0007669"/>
    <property type="project" value="UniProtKB-KW"/>
</dbReference>
<keyword evidence="7" id="KW-0732">Signal</keyword>
<comment type="catalytic activity">
    <reaction evidence="12">
        <text>Preferential cleavage: (Ac)2-L-Lys-D-Ala-|-D-Ala. Also transpeptidation of peptidyl-alanyl moieties that are N-acyl substituents of D-alanine.</text>
        <dbReference type="EC" id="3.4.16.4"/>
    </reaction>
</comment>
<dbReference type="EMBL" id="BBSI01000044">
    <property type="protein sequence ID" value="GAM81920.1"/>
    <property type="molecule type" value="Genomic_DNA"/>
</dbReference>
<feature type="active site" description="Acyl-ester intermediate" evidence="13">
    <location>
        <position position="81"/>
    </location>
</feature>
<evidence type="ECO:0000256" key="1">
    <source>
        <dbReference type="ARBA" id="ARBA00003217"/>
    </source>
</evidence>
<dbReference type="InterPro" id="IPR001967">
    <property type="entry name" value="Peptidase_S11_N"/>
</dbReference>
<evidence type="ECO:0000256" key="15">
    <source>
        <dbReference type="RuleBase" id="RU004016"/>
    </source>
</evidence>
<protein>
    <recommendedName>
        <fullName evidence="4">serine-type D-Ala-D-Ala carboxypeptidase</fullName>
        <ecNumber evidence="4">3.4.16.4</ecNumber>
    </recommendedName>
</protein>
<evidence type="ECO:0000256" key="8">
    <source>
        <dbReference type="ARBA" id="ARBA00022801"/>
    </source>
</evidence>
<dbReference type="GO" id="GO:0009252">
    <property type="term" value="P:peptidoglycan biosynthetic process"/>
    <property type="evidence" value="ECO:0007669"/>
    <property type="project" value="UniProtKB-UniPathway"/>
</dbReference>
<dbReference type="EC" id="3.4.16.4" evidence="4"/>
<dbReference type="MEROPS" id="S11.006"/>
<name>A0A0B8QPC3_LACLL</name>
<dbReference type="UniPathway" id="UPA00219"/>
<evidence type="ECO:0000256" key="10">
    <source>
        <dbReference type="ARBA" id="ARBA00022984"/>
    </source>
</evidence>
<feature type="active site" evidence="13">
    <location>
        <position position="145"/>
    </location>
</feature>
<dbReference type="InterPro" id="IPR015956">
    <property type="entry name" value="Peniciliin-bd_prot_C_sf"/>
</dbReference>
<gene>
    <name evidence="17" type="ORF">JCM5805K_3047</name>
</gene>
<evidence type="ECO:0000256" key="4">
    <source>
        <dbReference type="ARBA" id="ARBA00012448"/>
    </source>
</evidence>
<dbReference type="GO" id="GO:0008360">
    <property type="term" value="P:regulation of cell shape"/>
    <property type="evidence" value="ECO:0007669"/>
    <property type="project" value="UniProtKB-KW"/>
</dbReference>
<sequence>MNLLYLTNRLWYNRVMKKIAIIFCSFLISLSVLSGFSVSAATTPTTNDFTVAAKSAIAIDASSGKILYAQNADDASTRIASITKLLTAYLVYKNVAENKLTWNTKVPISDYAYELTQNSNASNIPLAQNGQYTVKDLLNALLLPSANSAAVALAEKIAGSEPKFVDMMTKQMKDWGITDSHLVNASGLPNDDLNGHIYPGSGASATNTMSAKAVATLSYHLIQDFPEILKITKKTEIPFDTGNEAKMTLTNTNQMLSGFSTSRTGVDGLKTGSTSFQIDCFAGTTNQNGFRIITVVLEATDPAADNSTPFTLTNQLMNYVYGHWRTTSLVQKNQSLDDFKEITVTDGKEKSVQLVAPQNITPVVPYATDGSADTKSLTVKFSKEKTASVEATVTKNQKLVTLSTTVKDSLGYLPNCTAEQIPLVAKKTVPRSSAPKVFWNHFVNFVNEKL</sequence>
<dbReference type="InterPro" id="IPR018044">
    <property type="entry name" value="Peptidase_S11"/>
</dbReference>
<keyword evidence="11" id="KW-0961">Cell wall biogenesis/degradation</keyword>
<keyword evidence="9" id="KW-0133">Cell shape</keyword>
<dbReference type="PANTHER" id="PTHR21581:SF11">
    <property type="entry name" value="D-ALANYL-D-ALANINE CARBOXYPEPTIDASE DACA"/>
    <property type="match status" value="1"/>
</dbReference>
<evidence type="ECO:0000256" key="2">
    <source>
        <dbReference type="ARBA" id="ARBA00004752"/>
    </source>
</evidence>
<dbReference type="InterPro" id="IPR012907">
    <property type="entry name" value="Peptidase_S11_C"/>
</dbReference>
<evidence type="ECO:0000256" key="12">
    <source>
        <dbReference type="ARBA" id="ARBA00034000"/>
    </source>
</evidence>
<evidence type="ECO:0000256" key="14">
    <source>
        <dbReference type="PIRSR" id="PIRSR618044-2"/>
    </source>
</evidence>
<evidence type="ECO:0000256" key="13">
    <source>
        <dbReference type="PIRSR" id="PIRSR618044-1"/>
    </source>
</evidence>
<feature type="domain" description="Peptidase S11 D-Ala-D-Ala carboxypeptidase A C-terminal" evidence="16">
    <location>
        <begin position="324"/>
        <end position="431"/>
    </location>
</feature>
<dbReference type="Pfam" id="PF00768">
    <property type="entry name" value="Peptidase_S11"/>
    <property type="match status" value="1"/>
</dbReference>
<dbReference type="SUPFAM" id="SSF56601">
    <property type="entry name" value="beta-lactamase/transpeptidase-like"/>
    <property type="match status" value="1"/>
</dbReference>
<dbReference type="SMART" id="SM00936">
    <property type="entry name" value="PBP5_C"/>
    <property type="match status" value="1"/>
</dbReference>
<dbReference type="Gene3D" id="3.40.710.10">
    <property type="entry name" value="DD-peptidase/beta-lactamase superfamily"/>
    <property type="match status" value="1"/>
</dbReference>
<evidence type="ECO:0000259" key="16">
    <source>
        <dbReference type="SMART" id="SM00936"/>
    </source>
</evidence>
<dbReference type="GO" id="GO:0006508">
    <property type="term" value="P:proteolysis"/>
    <property type="evidence" value="ECO:0007669"/>
    <property type="project" value="UniProtKB-KW"/>
</dbReference>
<comment type="function">
    <text evidence="1">Removes C-terminal D-alanyl residues from sugar-peptide cell wall precursors.</text>
</comment>
<dbReference type="InterPro" id="IPR037167">
    <property type="entry name" value="Peptidase_S11_C_sf"/>
</dbReference>
<dbReference type="PANTHER" id="PTHR21581">
    <property type="entry name" value="D-ALANYL-D-ALANINE CARBOXYPEPTIDASE"/>
    <property type="match status" value="1"/>
</dbReference>
<reference evidence="17 18" key="1">
    <citation type="submission" date="2015-01" db="EMBL/GenBank/DDBJ databases">
        <title>Lactococcus lactis subsp.lactis JCM 5805 whole genome shotgun sequence.</title>
        <authorList>
            <person name="Fujii T."/>
            <person name="Tomita Y."/>
            <person name="Ikushima S."/>
            <person name="Fujiwara D."/>
        </authorList>
    </citation>
    <scope>NUCLEOTIDE SEQUENCE [LARGE SCALE GENOMIC DNA]</scope>
    <source>
        <strain evidence="17 18">JCM 5805</strain>
    </source>
</reference>
<evidence type="ECO:0000256" key="3">
    <source>
        <dbReference type="ARBA" id="ARBA00007164"/>
    </source>
</evidence>